<evidence type="ECO:0000256" key="1">
    <source>
        <dbReference type="SAM" id="MobiDB-lite"/>
    </source>
</evidence>
<gene>
    <name evidence="2" type="ORF">HJG60_009603</name>
</gene>
<accession>A0A833YCJ4</accession>
<dbReference type="Proteomes" id="UP000664940">
    <property type="component" value="Unassembled WGS sequence"/>
</dbReference>
<dbReference type="EMBL" id="JABVXQ010000016">
    <property type="protein sequence ID" value="KAF6073479.1"/>
    <property type="molecule type" value="Genomic_DNA"/>
</dbReference>
<comment type="caution">
    <text evidence="2">The sequence shown here is derived from an EMBL/GenBank/DDBJ whole genome shotgun (WGS) entry which is preliminary data.</text>
</comment>
<evidence type="ECO:0000313" key="2">
    <source>
        <dbReference type="EMBL" id="KAF6073479.1"/>
    </source>
</evidence>
<reference evidence="2 3" key="1">
    <citation type="journal article" date="2020" name="Nature">
        <title>Six reference-quality genomes reveal evolution of bat adaptations.</title>
        <authorList>
            <person name="Jebb D."/>
            <person name="Huang Z."/>
            <person name="Pippel M."/>
            <person name="Hughes G.M."/>
            <person name="Lavrichenko K."/>
            <person name="Devanna P."/>
            <person name="Winkler S."/>
            <person name="Jermiin L.S."/>
            <person name="Skirmuntt E.C."/>
            <person name="Katzourakis A."/>
            <person name="Burkitt-Gray L."/>
            <person name="Ray D.A."/>
            <person name="Sullivan K.A.M."/>
            <person name="Roscito J.G."/>
            <person name="Kirilenko B.M."/>
            <person name="Davalos L.M."/>
            <person name="Corthals A.P."/>
            <person name="Power M.L."/>
            <person name="Jones G."/>
            <person name="Ransome R.D."/>
            <person name="Dechmann D.K.N."/>
            <person name="Locatelli A.G."/>
            <person name="Puechmaille S.J."/>
            <person name="Fedrigo O."/>
            <person name="Jarvis E.D."/>
            <person name="Hiller M."/>
            <person name="Vernes S.C."/>
            <person name="Myers E.W."/>
            <person name="Teeling E.C."/>
        </authorList>
    </citation>
    <scope>NUCLEOTIDE SEQUENCE [LARGE SCALE GENOMIC DNA]</scope>
    <source>
        <strain evidence="2">Bat1K_MPI-CBG_1</strain>
    </source>
</reference>
<organism evidence="2 3">
    <name type="scientific">Phyllostomus discolor</name>
    <name type="common">pale spear-nosed bat</name>
    <dbReference type="NCBI Taxonomy" id="89673"/>
    <lineage>
        <taxon>Eukaryota</taxon>
        <taxon>Metazoa</taxon>
        <taxon>Chordata</taxon>
        <taxon>Craniata</taxon>
        <taxon>Vertebrata</taxon>
        <taxon>Euteleostomi</taxon>
        <taxon>Mammalia</taxon>
        <taxon>Eutheria</taxon>
        <taxon>Laurasiatheria</taxon>
        <taxon>Chiroptera</taxon>
        <taxon>Yangochiroptera</taxon>
        <taxon>Phyllostomidae</taxon>
        <taxon>Phyllostominae</taxon>
        <taxon>Phyllostomus</taxon>
    </lineage>
</organism>
<dbReference type="AlphaFoldDB" id="A0A833YCJ4"/>
<sequence>MTSHSLWILRSACPWRNREAQCCAIYHDTLDYVDGFEGRGGLWSSGEDFLHDPQARIFQHFKDPLADQSMRERCPGAQGCPGTGSGPGLQSLLVDQHRRPAKCRVPPPPGRGRESRPLPGAPRLRASCEEATARLPKCLPRHKLLGDTDNSV</sequence>
<evidence type="ECO:0000313" key="3">
    <source>
        <dbReference type="Proteomes" id="UP000664940"/>
    </source>
</evidence>
<feature type="region of interest" description="Disordered" evidence="1">
    <location>
        <begin position="72"/>
        <end position="124"/>
    </location>
</feature>
<proteinExistence type="predicted"/>
<name>A0A833YCJ4_9CHIR</name>
<protein>
    <submittedName>
        <fullName evidence="2">Uncharacterized protein</fullName>
    </submittedName>
</protein>